<evidence type="ECO:0000313" key="1">
    <source>
        <dbReference type="EMBL" id="KAL3267823.1"/>
    </source>
</evidence>
<gene>
    <name evidence="1" type="ORF">HHI36_006956</name>
</gene>
<evidence type="ECO:0000313" key="2">
    <source>
        <dbReference type="Proteomes" id="UP001516400"/>
    </source>
</evidence>
<protein>
    <submittedName>
        <fullName evidence="1">Uncharacterized protein</fullName>
    </submittedName>
</protein>
<reference evidence="1 2" key="1">
    <citation type="journal article" date="2021" name="BMC Biol.">
        <title>Horizontally acquired antibacterial genes associated with adaptive radiation of ladybird beetles.</title>
        <authorList>
            <person name="Li H.S."/>
            <person name="Tang X.F."/>
            <person name="Huang Y.H."/>
            <person name="Xu Z.Y."/>
            <person name="Chen M.L."/>
            <person name="Du X.Y."/>
            <person name="Qiu B.Y."/>
            <person name="Chen P.T."/>
            <person name="Zhang W."/>
            <person name="Slipinski A."/>
            <person name="Escalona H.E."/>
            <person name="Waterhouse R.M."/>
            <person name="Zwick A."/>
            <person name="Pang H."/>
        </authorList>
    </citation>
    <scope>NUCLEOTIDE SEQUENCE [LARGE SCALE GENOMIC DNA]</scope>
    <source>
        <strain evidence="1">SYSU2018</strain>
    </source>
</reference>
<proteinExistence type="predicted"/>
<dbReference type="EMBL" id="JABFTP020000021">
    <property type="protein sequence ID" value="KAL3267823.1"/>
    <property type="molecule type" value="Genomic_DNA"/>
</dbReference>
<organism evidence="1 2">
    <name type="scientific">Cryptolaemus montrouzieri</name>
    <dbReference type="NCBI Taxonomy" id="559131"/>
    <lineage>
        <taxon>Eukaryota</taxon>
        <taxon>Metazoa</taxon>
        <taxon>Ecdysozoa</taxon>
        <taxon>Arthropoda</taxon>
        <taxon>Hexapoda</taxon>
        <taxon>Insecta</taxon>
        <taxon>Pterygota</taxon>
        <taxon>Neoptera</taxon>
        <taxon>Endopterygota</taxon>
        <taxon>Coleoptera</taxon>
        <taxon>Polyphaga</taxon>
        <taxon>Cucujiformia</taxon>
        <taxon>Coccinelloidea</taxon>
        <taxon>Coccinellidae</taxon>
        <taxon>Scymninae</taxon>
        <taxon>Scymnini</taxon>
        <taxon>Cryptolaemus</taxon>
    </lineage>
</organism>
<comment type="caution">
    <text evidence="1">The sequence shown here is derived from an EMBL/GenBank/DDBJ whole genome shotgun (WGS) entry which is preliminary data.</text>
</comment>
<dbReference type="AlphaFoldDB" id="A0ABD2MN89"/>
<sequence length="124" mass="14743">MVSILTIVTTQVEHKHQAVLFFESGISIKKERVDSELLQVGIHWFRIIHWNLTLFISNFTEFSQIFYYFSIFERERVGRISIILQKSRIFDTAKLKKFPRKKDVILENTSPQFLYELISCSLLN</sequence>
<accession>A0ABD2MN89</accession>
<name>A0ABD2MN89_9CUCU</name>
<dbReference type="Proteomes" id="UP001516400">
    <property type="component" value="Unassembled WGS sequence"/>
</dbReference>
<keyword evidence="2" id="KW-1185">Reference proteome</keyword>